<protein>
    <submittedName>
        <fullName evidence="2">Putative serine/threonine protein kin</fullName>
    </submittedName>
</protein>
<dbReference type="AlphaFoldDB" id="A0A1E1WW44"/>
<evidence type="ECO:0000313" key="2">
    <source>
        <dbReference type="EMBL" id="JAT91194.1"/>
    </source>
</evidence>
<feature type="region of interest" description="Disordered" evidence="1">
    <location>
        <begin position="1"/>
        <end position="92"/>
    </location>
</feature>
<sequence length="227" mass="24555">TPTRRDSGSPRKRSSPSLNTNWRSRSPTPLGEKEHDRNAVDTGVSAAAELRRALARHANDESLEAENKQASPPSHSLHSRNPTATKESQGLDEGVRCCAAASLKETPVSEAVVGRLAGSEMNTNEAAADSAKSKVCIEDENGRVRLDEKAWNGDFSSPEVDGSNSVSWCRPESTTKDVEQCQDVAWRQSPSKQPVRRMVTISAQRQRSLSAGEATGDACGRLMLKKS</sequence>
<proteinExistence type="evidence at transcript level"/>
<evidence type="ECO:0000256" key="1">
    <source>
        <dbReference type="SAM" id="MobiDB-lite"/>
    </source>
</evidence>
<feature type="non-terminal residue" evidence="2">
    <location>
        <position position="1"/>
    </location>
</feature>
<accession>A0A1E1WW44</accession>
<dbReference type="EMBL" id="GFAC01007994">
    <property type="protein sequence ID" value="JAT91194.1"/>
    <property type="molecule type" value="mRNA"/>
</dbReference>
<reference evidence="2" key="1">
    <citation type="journal article" date="2017" name="Front. Cell. Infect. Microbiol.">
        <title>The Distinct Transcriptional Response of the Midgut of Amblyomma sculptum and Amblyomma aureolatum Ticks to Rickettsia rickettsii Correlates to Their Differences in Susceptibility to Infection.</title>
        <authorList>
            <person name="Martins L.A."/>
            <person name="Galletti M.F.B.M."/>
            <person name="Ribeiro J.M."/>
            <person name="Fujita A."/>
            <person name="Costa F.B."/>
            <person name="Labruna M.B."/>
            <person name="Daffre S."/>
            <person name="Fogaca A.C."/>
        </authorList>
    </citation>
    <scope>NUCLEOTIDE SEQUENCE</scope>
</reference>
<name>A0A1E1WW44_9ACAR</name>
<feature type="compositionally biased region" description="Basic and acidic residues" evidence="1">
    <location>
        <begin position="49"/>
        <end position="60"/>
    </location>
</feature>
<organism evidence="2">
    <name type="scientific">Amblyomma aureolatum</name>
    <dbReference type="NCBI Taxonomy" id="187763"/>
    <lineage>
        <taxon>Eukaryota</taxon>
        <taxon>Metazoa</taxon>
        <taxon>Ecdysozoa</taxon>
        <taxon>Arthropoda</taxon>
        <taxon>Chelicerata</taxon>
        <taxon>Arachnida</taxon>
        <taxon>Acari</taxon>
        <taxon>Parasitiformes</taxon>
        <taxon>Ixodida</taxon>
        <taxon>Ixodoidea</taxon>
        <taxon>Ixodidae</taxon>
        <taxon>Amblyomminae</taxon>
        <taxon>Amblyomma</taxon>
    </lineage>
</organism>
<feature type="compositionally biased region" description="Polar residues" evidence="1">
    <location>
        <begin position="68"/>
        <end position="88"/>
    </location>
</feature>
<feature type="compositionally biased region" description="Polar residues" evidence="1">
    <location>
        <begin position="15"/>
        <end position="27"/>
    </location>
</feature>